<dbReference type="GO" id="GO:0005737">
    <property type="term" value="C:cytoplasm"/>
    <property type="evidence" value="ECO:0007669"/>
    <property type="project" value="UniProtKB-SubCell"/>
</dbReference>
<comment type="catalytic activity">
    <reaction evidence="5">
        <text>L-threonyl-[protein] + ATP = O-phospho-L-threonyl-[protein] + ADP + H(+)</text>
        <dbReference type="Rhea" id="RHEA:46608"/>
        <dbReference type="Rhea" id="RHEA-COMP:11060"/>
        <dbReference type="Rhea" id="RHEA-COMP:11605"/>
        <dbReference type="ChEBI" id="CHEBI:15378"/>
        <dbReference type="ChEBI" id="CHEBI:30013"/>
        <dbReference type="ChEBI" id="CHEBI:30616"/>
        <dbReference type="ChEBI" id="CHEBI:61977"/>
        <dbReference type="ChEBI" id="CHEBI:456216"/>
        <dbReference type="EC" id="2.7.11.24"/>
    </reaction>
</comment>
<dbReference type="PRINTS" id="PR01772">
    <property type="entry name" value="JNKMAPKINASE"/>
</dbReference>
<evidence type="ECO:0000259" key="8">
    <source>
        <dbReference type="PROSITE" id="PS50011"/>
    </source>
</evidence>
<organism evidence="9 10">
    <name type="scientific">Caenorhabditis japonica</name>
    <dbReference type="NCBI Taxonomy" id="281687"/>
    <lineage>
        <taxon>Eukaryota</taxon>
        <taxon>Metazoa</taxon>
        <taxon>Ecdysozoa</taxon>
        <taxon>Nematoda</taxon>
        <taxon>Chromadorea</taxon>
        <taxon>Rhabditida</taxon>
        <taxon>Rhabditina</taxon>
        <taxon>Rhabditomorpha</taxon>
        <taxon>Rhabditoidea</taxon>
        <taxon>Rhabditidae</taxon>
        <taxon>Peloderinae</taxon>
        <taxon>Caenorhabditis</taxon>
    </lineage>
</organism>
<evidence type="ECO:0000256" key="5">
    <source>
        <dbReference type="ARBA" id="ARBA00047592"/>
    </source>
</evidence>
<keyword evidence="7" id="KW-0808">Transferase</keyword>
<evidence type="ECO:0000313" key="9">
    <source>
        <dbReference type="EnsemblMetazoa" id="CJA07768.1"/>
    </source>
</evidence>
<dbReference type="Gene3D" id="3.30.200.20">
    <property type="entry name" value="Phosphorylase Kinase, domain 1"/>
    <property type="match status" value="1"/>
</dbReference>
<feature type="domain" description="Protein kinase" evidence="8">
    <location>
        <begin position="1"/>
        <end position="222"/>
    </location>
</feature>
<evidence type="ECO:0000313" key="10">
    <source>
        <dbReference type="Proteomes" id="UP000005237"/>
    </source>
</evidence>
<dbReference type="EC" id="2.7.11.24" evidence="7"/>
<dbReference type="InterPro" id="IPR011009">
    <property type="entry name" value="Kinase-like_dom_sf"/>
</dbReference>
<keyword evidence="7" id="KW-0460">Magnesium</keyword>
<reference evidence="9" key="2">
    <citation type="submission" date="2022-06" db="UniProtKB">
        <authorList>
            <consortium name="EnsemblMetazoa"/>
        </authorList>
    </citation>
    <scope>IDENTIFICATION</scope>
    <source>
        <strain evidence="9">DF5081</strain>
    </source>
</reference>
<evidence type="ECO:0000256" key="2">
    <source>
        <dbReference type="ARBA" id="ARBA00022553"/>
    </source>
</evidence>
<keyword evidence="3 7" id="KW-0547">Nucleotide-binding</keyword>
<proteinExistence type="inferred from homology"/>
<dbReference type="Proteomes" id="UP000005237">
    <property type="component" value="Unassembled WGS sequence"/>
</dbReference>
<evidence type="ECO:0000256" key="7">
    <source>
        <dbReference type="RuleBase" id="RU368052"/>
    </source>
</evidence>
<name>A0A8R1HVQ0_CAEJA</name>
<dbReference type="InterPro" id="IPR008351">
    <property type="entry name" value="MAPK_JNK"/>
</dbReference>
<keyword evidence="7" id="KW-0723">Serine/threonine-protein kinase</keyword>
<accession>A0A8R1HVQ0</accession>
<dbReference type="GO" id="GO:0004707">
    <property type="term" value="F:MAP kinase activity"/>
    <property type="evidence" value="ECO:0007669"/>
    <property type="project" value="UniProtKB-UniRule"/>
</dbReference>
<dbReference type="SUPFAM" id="SSF56112">
    <property type="entry name" value="Protein kinase-like (PK-like)"/>
    <property type="match status" value="1"/>
</dbReference>
<dbReference type="Pfam" id="PF00069">
    <property type="entry name" value="Pkinase"/>
    <property type="match status" value="1"/>
</dbReference>
<dbReference type="SMART" id="SM00220">
    <property type="entry name" value="S_TKc"/>
    <property type="match status" value="1"/>
</dbReference>
<comment type="subcellular location">
    <subcellularLocation>
        <location evidence="7">Cytoplasm</location>
    </subcellularLocation>
</comment>
<dbReference type="PROSITE" id="PS50011">
    <property type="entry name" value="PROTEIN_KINASE_DOM"/>
    <property type="match status" value="1"/>
</dbReference>
<reference evidence="10" key="1">
    <citation type="submission" date="2010-08" db="EMBL/GenBank/DDBJ databases">
        <authorList>
            <consortium name="Caenorhabditis japonica Sequencing Consortium"/>
            <person name="Wilson R.K."/>
        </authorList>
    </citation>
    <scope>NUCLEOTIDE SEQUENCE [LARGE SCALE GENOMIC DNA]</scope>
    <source>
        <strain evidence="10">DF5081</strain>
    </source>
</reference>
<dbReference type="GO" id="GO:0106310">
    <property type="term" value="F:protein serine kinase activity"/>
    <property type="evidence" value="ECO:0007669"/>
    <property type="project" value="UniProtKB-UniRule"/>
</dbReference>
<sequence length="274" mass="32035">MSHKNQHTNLRFFIFQSIRLDHKTLSFFVYQMLCAIKHLHNSGVIHRDLKPSNIVVNDRCVLKVLDFGLARKKNVDTSMRMSDYVVTRYYRAPEVILGLPYSEKVDIWSVGCIFAEMINHQVLFPGKDRIDQWTKIYNVMGTPNDEFINQLGQSAAMYVRSLRRSQPRPLEEIVPDSNFLPDTENPRVNLTSSAARDLLSQMLKINPDERFSVEDALNHPYVRLWFKEEEVNAPASANRYDQEIDFADKTLQEWKGLIFQEVQRYQTDNDIFKG</sequence>
<dbReference type="FunFam" id="1.10.510.10:FF:001221">
    <property type="entry name" value="Mitogen-activated protein kinase"/>
    <property type="match status" value="1"/>
</dbReference>
<evidence type="ECO:0000256" key="4">
    <source>
        <dbReference type="ARBA" id="ARBA00022840"/>
    </source>
</evidence>
<dbReference type="InterPro" id="IPR008271">
    <property type="entry name" value="Ser/Thr_kinase_AS"/>
</dbReference>
<dbReference type="PANTHER" id="PTHR24055">
    <property type="entry name" value="MITOGEN-ACTIVATED PROTEIN KINASE"/>
    <property type="match status" value="1"/>
</dbReference>
<comment type="function">
    <text evidence="7">Responds to activation by environmental stress and pro-inflammatory cytokines by phosphorylating a number of transcription factors, and thus regulates transcriptional activity.</text>
</comment>
<dbReference type="EnsemblMetazoa" id="CJA07768.1">
    <property type="protein sequence ID" value="CJA07768.1"/>
    <property type="gene ID" value="WBGene00126972"/>
</dbReference>
<dbReference type="GO" id="GO:0005524">
    <property type="term" value="F:ATP binding"/>
    <property type="evidence" value="ECO:0007669"/>
    <property type="project" value="UniProtKB-UniRule"/>
</dbReference>
<protein>
    <recommendedName>
        <fullName evidence="7">Stress-activated protein kinase JNK</fullName>
        <ecNumber evidence="7">2.7.11.24</ecNumber>
    </recommendedName>
</protein>
<dbReference type="PROSITE" id="PS00108">
    <property type="entry name" value="PROTEIN_KINASE_ST"/>
    <property type="match status" value="1"/>
</dbReference>
<dbReference type="InterPro" id="IPR000719">
    <property type="entry name" value="Prot_kinase_dom"/>
</dbReference>
<comment type="cofactor">
    <cofactor evidence="7">
        <name>Mg(2+)</name>
        <dbReference type="ChEBI" id="CHEBI:18420"/>
    </cofactor>
</comment>
<dbReference type="Gene3D" id="1.10.510.10">
    <property type="entry name" value="Transferase(Phosphotransferase) domain 1"/>
    <property type="match status" value="1"/>
</dbReference>
<dbReference type="AlphaFoldDB" id="A0A8R1HVQ0"/>
<dbReference type="InterPro" id="IPR050117">
    <property type="entry name" value="MAPK"/>
</dbReference>
<keyword evidence="10" id="KW-1185">Reference proteome</keyword>
<keyword evidence="2 7" id="KW-0597">Phosphoprotein</keyword>
<comment type="similarity">
    <text evidence="1 7">Belongs to the protein kinase superfamily. CMGC Ser/Thr protein kinase family. MAP kinase subfamily.</text>
</comment>
<keyword evidence="4 7" id="KW-0067">ATP-binding</keyword>
<evidence type="ECO:0000256" key="6">
    <source>
        <dbReference type="ARBA" id="ARBA00048312"/>
    </source>
</evidence>
<keyword evidence="7" id="KW-0418">Kinase</keyword>
<evidence type="ECO:0000256" key="3">
    <source>
        <dbReference type="ARBA" id="ARBA00022741"/>
    </source>
</evidence>
<comment type="catalytic activity">
    <reaction evidence="6">
        <text>L-seryl-[protein] + ATP = O-phospho-L-seryl-[protein] + ADP + H(+)</text>
        <dbReference type="Rhea" id="RHEA:17989"/>
        <dbReference type="Rhea" id="RHEA-COMP:9863"/>
        <dbReference type="Rhea" id="RHEA-COMP:11604"/>
        <dbReference type="ChEBI" id="CHEBI:15378"/>
        <dbReference type="ChEBI" id="CHEBI:29999"/>
        <dbReference type="ChEBI" id="CHEBI:30616"/>
        <dbReference type="ChEBI" id="CHEBI:83421"/>
        <dbReference type="ChEBI" id="CHEBI:456216"/>
        <dbReference type="EC" id="2.7.11.24"/>
    </reaction>
</comment>
<evidence type="ECO:0000256" key="1">
    <source>
        <dbReference type="ARBA" id="ARBA00008832"/>
    </source>
</evidence>